<protein>
    <submittedName>
        <fullName evidence="1">XRE family transcriptional regulator</fullName>
    </submittedName>
</protein>
<proteinExistence type="predicted"/>
<evidence type="ECO:0000313" key="2">
    <source>
        <dbReference type="Proteomes" id="UP000254410"/>
    </source>
</evidence>
<gene>
    <name evidence="1" type="ORF">DKE52_014270</name>
</gene>
<dbReference type="Proteomes" id="UP000254410">
    <property type="component" value="Chromosome"/>
</dbReference>
<sequence length="75" mass="8975">MFNLYSWWRGLTQEQRKKFCVNANVGYRYMDNHLVHRNKNPSIKTVDSIVRNSNGEITHKGLIEFFLTWNKKSTI</sequence>
<evidence type="ECO:0000313" key="1">
    <source>
        <dbReference type="EMBL" id="AZC01425.1"/>
    </source>
</evidence>
<dbReference type="AlphaFoldDB" id="A0A3G6YNQ8"/>
<accession>A0A3G6YNQ8</accession>
<dbReference type="EMBL" id="CP033540">
    <property type="protein sequence ID" value="AZC01425.1"/>
    <property type="molecule type" value="Genomic_DNA"/>
</dbReference>
<organism evidence="1 2">
    <name type="scientific">Acinetobacter pittii</name>
    <name type="common">Acinetobacter genomosp. 3</name>
    <dbReference type="NCBI Taxonomy" id="48296"/>
    <lineage>
        <taxon>Bacteria</taxon>
        <taxon>Pseudomonadati</taxon>
        <taxon>Pseudomonadota</taxon>
        <taxon>Gammaproteobacteria</taxon>
        <taxon>Moraxellales</taxon>
        <taxon>Moraxellaceae</taxon>
        <taxon>Acinetobacter</taxon>
        <taxon>Acinetobacter calcoaceticus/baumannii complex</taxon>
    </lineage>
</organism>
<reference evidence="1 2" key="1">
    <citation type="submission" date="2018-11" db="EMBL/GenBank/DDBJ databases">
        <authorList>
            <person name="Kuo S.-C."/>
            <person name="Chen F.-J."/>
            <person name="Liao Y.-C."/>
        </authorList>
    </citation>
    <scope>NUCLEOTIDE SEQUENCE [LARGE SCALE GENOMIC DNA]</scope>
    <source>
        <strain evidence="1 2">2014S06-099</strain>
    </source>
</reference>
<name>A0A3G6YNQ8_ACIPI</name>
<reference evidence="1 2" key="2">
    <citation type="submission" date="2018-12" db="EMBL/GenBank/DDBJ databases">
        <title>Molecular Epidemiology of Emerging Carbapenem-Resistance in Acinetobacter nosocomialis and Acinetobacter pittii in Taiwan, 2010-2014.</title>
        <authorList>
            <person name="Huang W.-C."/>
            <person name="Wang H.-Y."/>
            <person name="Lai J.-F."/>
            <person name="Lauderdale T.-L."/>
            <person name="Sytwu H.-K."/>
        </authorList>
    </citation>
    <scope>NUCLEOTIDE SEQUENCE [LARGE SCALE GENOMIC DNA]</scope>
    <source>
        <strain evidence="1 2">2014S06-099</strain>
    </source>
</reference>